<feature type="compositionally biased region" description="Acidic residues" evidence="1">
    <location>
        <begin position="396"/>
        <end position="406"/>
    </location>
</feature>
<proteinExistence type="predicted"/>
<evidence type="ECO:0000256" key="1">
    <source>
        <dbReference type="SAM" id="MobiDB-lite"/>
    </source>
</evidence>
<gene>
    <name evidence="2" type="ORF">BS50DRAFT_581186</name>
</gene>
<keyword evidence="3" id="KW-1185">Reference proteome</keyword>
<feature type="region of interest" description="Disordered" evidence="1">
    <location>
        <begin position="63"/>
        <end position="83"/>
    </location>
</feature>
<dbReference type="STRING" id="1448308.A0A2T2P9P9"/>
<protein>
    <recommendedName>
        <fullName evidence="4">F-box domain-containing protein</fullName>
    </recommendedName>
</protein>
<accession>A0A2T2P9P9</accession>
<dbReference type="Proteomes" id="UP000240883">
    <property type="component" value="Unassembled WGS sequence"/>
</dbReference>
<dbReference type="EMBL" id="KZ678128">
    <property type="protein sequence ID" value="PSN74365.1"/>
    <property type="molecule type" value="Genomic_DNA"/>
</dbReference>
<dbReference type="OrthoDB" id="550575at2759"/>
<reference evidence="2 3" key="1">
    <citation type="journal article" date="2018" name="Front. Microbiol.">
        <title>Genome-Wide Analysis of Corynespora cassiicola Leaf Fall Disease Putative Effectors.</title>
        <authorList>
            <person name="Lopez D."/>
            <person name="Ribeiro S."/>
            <person name="Label P."/>
            <person name="Fumanal B."/>
            <person name="Venisse J.S."/>
            <person name="Kohler A."/>
            <person name="de Oliveira R.R."/>
            <person name="Labutti K."/>
            <person name="Lipzen A."/>
            <person name="Lail K."/>
            <person name="Bauer D."/>
            <person name="Ohm R.A."/>
            <person name="Barry K.W."/>
            <person name="Spatafora J."/>
            <person name="Grigoriev I.V."/>
            <person name="Martin F.M."/>
            <person name="Pujade-Renaud V."/>
        </authorList>
    </citation>
    <scope>NUCLEOTIDE SEQUENCE [LARGE SCALE GENOMIC DNA]</scope>
    <source>
        <strain evidence="2 3">Philippines</strain>
    </source>
</reference>
<organism evidence="2 3">
    <name type="scientific">Corynespora cassiicola Philippines</name>
    <dbReference type="NCBI Taxonomy" id="1448308"/>
    <lineage>
        <taxon>Eukaryota</taxon>
        <taxon>Fungi</taxon>
        <taxon>Dikarya</taxon>
        <taxon>Ascomycota</taxon>
        <taxon>Pezizomycotina</taxon>
        <taxon>Dothideomycetes</taxon>
        <taxon>Pleosporomycetidae</taxon>
        <taxon>Pleosporales</taxon>
        <taxon>Corynesporascaceae</taxon>
        <taxon>Corynespora</taxon>
    </lineage>
</organism>
<evidence type="ECO:0000313" key="3">
    <source>
        <dbReference type="Proteomes" id="UP000240883"/>
    </source>
</evidence>
<dbReference type="InterPro" id="IPR032675">
    <property type="entry name" value="LRR_dom_sf"/>
</dbReference>
<sequence>MFEGTVVGRKFADFIEVPEAAEMMLGTFWANYVTEDHVMNLPRSIDYLLSQIDSDFQSHLLSQAESKSKRTRRPKRDPKSKDAVGYYNDQSKYERYCHIVAPYLRSIIPVVQEEVPDCMPIAEEGYLGCLCDDCFAQPENPYPPYCEKKLSFGTQEQWERTWPYTKLFWDIEAIEFGDDFKVTSDHITAIASAHPPLHHSLQSIACSHVDGPKLTDDDVTKLALACPMLENIHLVSATNLTNKSLDALLTYCRATRSITIAGDENLHGRLTAETLERLLGEHATYGAKLRYLCLTNQPILAECARNISSQRPRLEIWHGYPLGSDTKLEVPNESAEFGAYRGWFQGREIDHEEVGYERVNHEGHHEQDHHEEVNYVKLDYEEESDQEELNYGKEVDYEEFDIGAET</sequence>
<dbReference type="Gene3D" id="3.80.10.10">
    <property type="entry name" value="Ribonuclease Inhibitor"/>
    <property type="match status" value="1"/>
</dbReference>
<evidence type="ECO:0000313" key="2">
    <source>
        <dbReference type="EMBL" id="PSN74365.1"/>
    </source>
</evidence>
<feature type="region of interest" description="Disordered" evidence="1">
    <location>
        <begin position="384"/>
        <end position="406"/>
    </location>
</feature>
<name>A0A2T2P9P9_CORCC</name>
<dbReference type="AlphaFoldDB" id="A0A2T2P9P9"/>
<evidence type="ECO:0008006" key="4">
    <source>
        <dbReference type="Google" id="ProtNLM"/>
    </source>
</evidence>